<evidence type="ECO:0000256" key="2">
    <source>
        <dbReference type="ARBA" id="ARBA00022723"/>
    </source>
</evidence>
<evidence type="ECO:0000256" key="3">
    <source>
        <dbReference type="ARBA" id="ARBA00022801"/>
    </source>
</evidence>
<keyword evidence="7" id="KW-1185">Reference proteome</keyword>
<proteinExistence type="inferred from homology"/>
<evidence type="ECO:0000256" key="4">
    <source>
        <dbReference type="ARBA" id="ARBA00022833"/>
    </source>
</evidence>
<dbReference type="PANTHER" id="PTHR35005:SF1">
    <property type="entry name" value="2-AMINO-5-FORMYLAMINO-6-RIBOSYLAMINOPYRIMIDIN-4(3H)-ONE 5'-MONOPHOSPHATE DEFORMYLASE"/>
    <property type="match status" value="1"/>
</dbReference>
<accession>A0ABU3U8V5</accession>
<protein>
    <submittedName>
        <fullName evidence="6">Creatininase family protein</fullName>
    </submittedName>
</protein>
<evidence type="ECO:0000313" key="7">
    <source>
        <dbReference type="Proteomes" id="UP001268651"/>
    </source>
</evidence>
<name>A0ABU3U8V5_9FLAO</name>
<keyword evidence="4" id="KW-0862">Zinc</keyword>
<dbReference type="InterPro" id="IPR003785">
    <property type="entry name" value="Creatininase/forma_Hydrolase"/>
</dbReference>
<evidence type="ECO:0000256" key="5">
    <source>
        <dbReference type="ARBA" id="ARBA00024029"/>
    </source>
</evidence>
<dbReference type="Proteomes" id="UP001268651">
    <property type="component" value="Unassembled WGS sequence"/>
</dbReference>
<gene>
    <name evidence="6" type="ORF">RXV94_11665</name>
</gene>
<dbReference type="RefSeq" id="WP_316662919.1">
    <property type="nucleotide sequence ID" value="NZ_JAWHTF010000007.1"/>
</dbReference>
<dbReference type="PANTHER" id="PTHR35005">
    <property type="entry name" value="3-DEHYDRO-SCYLLO-INOSOSE HYDROLASE"/>
    <property type="match status" value="1"/>
</dbReference>
<dbReference type="SUPFAM" id="SSF102215">
    <property type="entry name" value="Creatininase"/>
    <property type="match status" value="1"/>
</dbReference>
<keyword evidence="3" id="KW-0378">Hydrolase</keyword>
<comment type="cofactor">
    <cofactor evidence="1">
        <name>Zn(2+)</name>
        <dbReference type="ChEBI" id="CHEBI:29105"/>
    </cofactor>
</comment>
<dbReference type="Gene3D" id="3.40.50.10310">
    <property type="entry name" value="Creatininase"/>
    <property type="match status" value="1"/>
</dbReference>
<organism evidence="6 7">
    <name type="scientific">Gilvirhabdus luticola</name>
    <dbReference type="NCBI Taxonomy" id="3079858"/>
    <lineage>
        <taxon>Bacteria</taxon>
        <taxon>Pseudomonadati</taxon>
        <taxon>Bacteroidota</taxon>
        <taxon>Flavobacteriia</taxon>
        <taxon>Flavobacteriales</taxon>
        <taxon>Flavobacteriaceae</taxon>
        <taxon>Gilvirhabdus</taxon>
    </lineage>
</organism>
<evidence type="ECO:0000313" key="6">
    <source>
        <dbReference type="EMBL" id="MDU8886820.1"/>
    </source>
</evidence>
<reference evidence="6 7" key="1">
    <citation type="submission" date="2023-10" db="EMBL/GenBank/DDBJ databases">
        <title>Marimonas sp. nov. isolated from tidal mud flat.</title>
        <authorList>
            <person name="Jaincy N.J."/>
            <person name="Srinivasan S."/>
            <person name="Lee S.-S."/>
        </authorList>
    </citation>
    <scope>NUCLEOTIDE SEQUENCE [LARGE SCALE GENOMIC DNA]</scope>
    <source>
        <strain evidence="6 7">MJ-SS3</strain>
    </source>
</reference>
<dbReference type="InterPro" id="IPR024087">
    <property type="entry name" value="Creatininase-like_sf"/>
</dbReference>
<dbReference type="EMBL" id="JAWHTF010000007">
    <property type="protein sequence ID" value="MDU8886820.1"/>
    <property type="molecule type" value="Genomic_DNA"/>
</dbReference>
<sequence>MITSIIRALILSLFLPFGYSLIVNGQGLPRNYWQDMTTEDFAALDAEQVIAILPVAAIEQHGPHLPVCADACANKAVIERMLELVPSELPVTVLPMMPVGKSNEHSDFPGTLTLQPETLCRLWTEIAESVHRVGIRKLVLFNSHGGQPQIMDIVARDLRVRLDMMVVVVNQYSLYPQDLFPEDEMKHGIHGGSVETSVMLHIRPDLVDTRKAQNFRPLMKDLEGDFQQLSFTGPTRIAWQSQDLNPAGVVGNALNADAERGAQLIDHAATQFVSILQEVERYPLGNLRIGPLKKNNE</sequence>
<keyword evidence="2" id="KW-0479">Metal-binding</keyword>
<dbReference type="Pfam" id="PF02633">
    <property type="entry name" value="Creatininase"/>
    <property type="match status" value="1"/>
</dbReference>
<comment type="caution">
    <text evidence="6">The sequence shown here is derived from an EMBL/GenBank/DDBJ whole genome shotgun (WGS) entry which is preliminary data.</text>
</comment>
<comment type="similarity">
    <text evidence="5">Belongs to the creatininase superfamily.</text>
</comment>
<evidence type="ECO:0000256" key="1">
    <source>
        <dbReference type="ARBA" id="ARBA00001947"/>
    </source>
</evidence>